<dbReference type="STRING" id="1912795.BK816_02825"/>
<dbReference type="GO" id="GO:0005576">
    <property type="term" value="C:extracellular region"/>
    <property type="evidence" value="ECO:0007669"/>
    <property type="project" value="TreeGrafter"/>
</dbReference>
<dbReference type="OrthoDB" id="3176960at2"/>
<evidence type="ECO:0000313" key="9">
    <source>
        <dbReference type="EMBL" id="AOZ72365.1"/>
    </source>
</evidence>
<name>A0A1D9MJ84_9ACTO</name>
<evidence type="ECO:0000256" key="6">
    <source>
        <dbReference type="PROSITE-ProRule" id="PRU01373"/>
    </source>
</evidence>
<feature type="compositionally biased region" description="Polar residues" evidence="7">
    <location>
        <begin position="1"/>
        <end position="12"/>
    </location>
</feature>
<accession>A0A1D9MJ84</accession>
<keyword evidence="5 6" id="KW-0961">Cell wall biogenesis/degradation</keyword>
<evidence type="ECO:0000256" key="1">
    <source>
        <dbReference type="ARBA" id="ARBA00004752"/>
    </source>
</evidence>
<feature type="active site" description="Nucleophile" evidence="6">
    <location>
        <position position="465"/>
    </location>
</feature>
<keyword evidence="4 6" id="KW-0573">Peptidoglycan synthesis</keyword>
<protein>
    <recommendedName>
        <fullName evidence="8">L,D-TPase catalytic domain-containing protein</fullName>
    </recommendedName>
</protein>
<evidence type="ECO:0000256" key="2">
    <source>
        <dbReference type="ARBA" id="ARBA00022679"/>
    </source>
</evidence>
<feature type="active site" description="Proton donor/acceptor" evidence="6">
    <location>
        <position position="446"/>
    </location>
</feature>
<dbReference type="SUPFAM" id="SSF141523">
    <property type="entry name" value="L,D-transpeptidase catalytic domain-like"/>
    <property type="match status" value="1"/>
</dbReference>
<evidence type="ECO:0000256" key="5">
    <source>
        <dbReference type="ARBA" id="ARBA00023316"/>
    </source>
</evidence>
<evidence type="ECO:0000256" key="7">
    <source>
        <dbReference type="SAM" id="MobiDB-lite"/>
    </source>
</evidence>
<dbReference type="InterPro" id="IPR050979">
    <property type="entry name" value="LD-transpeptidase"/>
</dbReference>
<dbReference type="GO" id="GO:0071972">
    <property type="term" value="F:peptidoglycan L,D-transpeptidase activity"/>
    <property type="evidence" value="ECO:0007669"/>
    <property type="project" value="TreeGrafter"/>
</dbReference>
<proteinExistence type="predicted"/>
<dbReference type="CDD" id="cd16913">
    <property type="entry name" value="YkuD_like"/>
    <property type="match status" value="1"/>
</dbReference>
<feature type="domain" description="L,D-TPase catalytic" evidence="8">
    <location>
        <begin position="372"/>
        <end position="489"/>
    </location>
</feature>
<keyword evidence="10" id="KW-1185">Reference proteome</keyword>
<dbReference type="PANTHER" id="PTHR30582">
    <property type="entry name" value="L,D-TRANSPEPTIDASE"/>
    <property type="match status" value="1"/>
</dbReference>
<sequence>MSNEFSEMNAATNPPAAEPKKRRGKKLWIALGLLVLLGAGTGGGAYAYAQQYQGKALPGTTVQGIDVAKKTPAEIEKSIMDALSQAKLEMKIQDQTLNPTWEELGVKVDAAAAAQSAVAKGSWMDYFKFNQTKSVAVPITIDPEAVTKYVDAHVPAGQQVGKPANVTMSEDGTKFDVTPSEPGKMPETNGLSDQVLAAAKDFKPLELNVPFSEKDPEFNTAKAEELAQAAQAQLDTKVTIKTPSYNYTPSQKRRASFIEITNKEGEAPAIKVNDQAITDWVGAVADDVYVSPRNAVKKVYPDGKEAAPPVAGREGKEVADATKITNEAIEAFKTGKETVIEPEIKSTPFKEVTKTIRPESVKLAYAPEDGEKWIDVNLSKHTATAYEGVKAVRGPVAMVNGAPKTPTVKGTFPIWLKRKTQTMRGPDYETPNVPWIMYFHGSYALHGAWWRSSFGYAGKNGSHGCINLPVGTAKWFYNWAPVGTKVVVHD</sequence>
<dbReference type="UniPathway" id="UPA00219"/>
<keyword evidence="3 6" id="KW-0133">Cell shape</keyword>
<dbReference type="Pfam" id="PF03734">
    <property type="entry name" value="YkuD"/>
    <property type="match status" value="1"/>
</dbReference>
<dbReference type="Proteomes" id="UP000176288">
    <property type="component" value="Chromosome"/>
</dbReference>
<evidence type="ECO:0000259" key="8">
    <source>
        <dbReference type="PROSITE" id="PS52029"/>
    </source>
</evidence>
<dbReference type="EMBL" id="CP017812">
    <property type="protein sequence ID" value="AOZ72365.1"/>
    <property type="molecule type" value="Genomic_DNA"/>
</dbReference>
<evidence type="ECO:0000256" key="3">
    <source>
        <dbReference type="ARBA" id="ARBA00022960"/>
    </source>
</evidence>
<keyword evidence="2" id="KW-0808">Transferase</keyword>
<organism evidence="9 10">
    <name type="scientific">Boudabousia tangfeifanii</name>
    <dbReference type="NCBI Taxonomy" id="1912795"/>
    <lineage>
        <taxon>Bacteria</taxon>
        <taxon>Bacillati</taxon>
        <taxon>Actinomycetota</taxon>
        <taxon>Actinomycetes</taxon>
        <taxon>Actinomycetales</taxon>
        <taxon>Actinomycetaceae</taxon>
        <taxon>Boudabousia</taxon>
    </lineage>
</organism>
<dbReference type="GO" id="GO:0018104">
    <property type="term" value="P:peptidoglycan-protein cross-linking"/>
    <property type="evidence" value="ECO:0007669"/>
    <property type="project" value="TreeGrafter"/>
</dbReference>
<dbReference type="Gene3D" id="2.40.440.10">
    <property type="entry name" value="L,D-transpeptidase catalytic domain-like"/>
    <property type="match status" value="1"/>
</dbReference>
<dbReference type="GO" id="GO:0016740">
    <property type="term" value="F:transferase activity"/>
    <property type="evidence" value="ECO:0007669"/>
    <property type="project" value="UniProtKB-KW"/>
</dbReference>
<dbReference type="InterPro" id="IPR038063">
    <property type="entry name" value="Transpep_catalytic_dom"/>
</dbReference>
<evidence type="ECO:0000256" key="4">
    <source>
        <dbReference type="ARBA" id="ARBA00022984"/>
    </source>
</evidence>
<dbReference type="GO" id="GO:0008360">
    <property type="term" value="P:regulation of cell shape"/>
    <property type="evidence" value="ECO:0007669"/>
    <property type="project" value="UniProtKB-UniRule"/>
</dbReference>
<comment type="pathway">
    <text evidence="1 6">Cell wall biogenesis; peptidoglycan biosynthesis.</text>
</comment>
<dbReference type="KEGG" id="avu:BK816_02825"/>
<evidence type="ECO:0000313" key="10">
    <source>
        <dbReference type="Proteomes" id="UP000176288"/>
    </source>
</evidence>
<feature type="region of interest" description="Disordered" evidence="7">
    <location>
        <begin position="1"/>
        <end position="21"/>
    </location>
</feature>
<dbReference type="RefSeq" id="WP_071163831.1">
    <property type="nucleotide sequence ID" value="NZ_CP017812.1"/>
</dbReference>
<dbReference type="PANTHER" id="PTHR30582:SF2">
    <property type="entry name" value="L,D-TRANSPEPTIDASE YCIB-RELATED"/>
    <property type="match status" value="1"/>
</dbReference>
<reference evidence="9 10" key="1">
    <citation type="submission" date="2016-10" db="EMBL/GenBank/DDBJ databases">
        <title>Actinomyces aegypiusis sp. nov., isolated from the Aegypius monachus in Qinghai Tibet Plateau China.</title>
        <authorList>
            <person name="Wang Y."/>
        </authorList>
    </citation>
    <scope>NUCLEOTIDE SEQUENCE [LARGE SCALE GENOMIC DNA]</scope>
    <source>
        <strain evidence="9 10">VUL4_3</strain>
    </source>
</reference>
<dbReference type="GO" id="GO:0071555">
    <property type="term" value="P:cell wall organization"/>
    <property type="evidence" value="ECO:0007669"/>
    <property type="project" value="UniProtKB-UniRule"/>
</dbReference>
<gene>
    <name evidence="9" type="ORF">BK816_02825</name>
</gene>
<dbReference type="AlphaFoldDB" id="A0A1D9MJ84"/>
<dbReference type="InterPro" id="IPR005490">
    <property type="entry name" value="LD_TPept_cat_dom"/>
</dbReference>
<dbReference type="PROSITE" id="PS52029">
    <property type="entry name" value="LD_TPASE"/>
    <property type="match status" value="1"/>
</dbReference>